<dbReference type="AlphaFoldDB" id="A0A4R8V9T1"/>
<dbReference type="EMBL" id="SOFI01000003">
    <property type="protein sequence ID" value="TFB79934.1"/>
    <property type="molecule type" value="Genomic_DNA"/>
</dbReference>
<dbReference type="Proteomes" id="UP000298488">
    <property type="component" value="Unassembled WGS sequence"/>
</dbReference>
<protein>
    <submittedName>
        <fullName evidence="1">Uncharacterized protein</fullName>
    </submittedName>
</protein>
<evidence type="ECO:0000313" key="2">
    <source>
        <dbReference type="Proteomes" id="UP000298488"/>
    </source>
</evidence>
<reference evidence="1 2" key="1">
    <citation type="submission" date="2019-03" db="EMBL/GenBank/DDBJ databases">
        <title>Genomics of glacier-inhabiting Cryobacterium strains.</title>
        <authorList>
            <person name="Liu Q."/>
            <person name="Xin Y.-H."/>
        </authorList>
    </citation>
    <scope>NUCLEOTIDE SEQUENCE [LARGE SCALE GENOMIC DNA]</scope>
    <source>
        <strain evidence="1 2">CGMCC 1.10440</strain>
    </source>
</reference>
<gene>
    <name evidence="1" type="ORF">E3N84_07685</name>
</gene>
<evidence type="ECO:0000313" key="1">
    <source>
        <dbReference type="EMBL" id="TFB79934.1"/>
    </source>
</evidence>
<comment type="caution">
    <text evidence="1">The sequence shown here is derived from an EMBL/GenBank/DDBJ whole genome shotgun (WGS) entry which is preliminary data.</text>
</comment>
<name>A0A4R8V9T1_9MICO</name>
<organism evidence="1 2">
    <name type="scientific">Terrimesophilobacter mesophilus</name>
    <dbReference type="NCBI Taxonomy" id="433647"/>
    <lineage>
        <taxon>Bacteria</taxon>
        <taxon>Bacillati</taxon>
        <taxon>Actinomycetota</taxon>
        <taxon>Actinomycetes</taxon>
        <taxon>Micrococcales</taxon>
        <taxon>Microbacteriaceae</taxon>
        <taxon>Terrimesophilobacter</taxon>
    </lineage>
</organism>
<accession>A0A4R8V9T1</accession>
<keyword evidence="2" id="KW-1185">Reference proteome</keyword>
<dbReference type="OrthoDB" id="4981253at2"/>
<proteinExistence type="predicted"/>
<sequence>MASKANWAHRLNAALFPWIGPPPLGPYGEPELPPASGKACPLCARPMAEHTMTKREGRPTLLHCPRELVA</sequence>
<dbReference type="RefSeq" id="WP_104095801.1">
    <property type="nucleotide sequence ID" value="NZ_JACHBP010000001.1"/>
</dbReference>